<dbReference type="PANTHER" id="PTHR36985">
    <property type="entry name" value="TRANSLOCATION AND ASSEMBLY MODULE SUBUNIT TAMB"/>
    <property type="match status" value="1"/>
</dbReference>
<evidence type="ECO:0000256" key="5">
    <source>
        <dbReference type="SAM" id="MobiDB-lite"/>
    </source>
</evidence>
<evidence type="ECO:0000256" key="6">
    <source>
        <dbReference type="SAM" id="Phobius"/>
    </source>
</evidence>
<dbReference type="Pfam" id="PF04357">
    <property type="entry name" value="TamB"/>
    <property type="match status" value="2"/>
</dbReference>
<name>A0A172Y591_9CAUL</name>
<evidence type="ECO:0000313" key="9">
    <source>
        <dbReference type="Proteomes" id="UP000077603"/>
    </source>
</evidence>
<dbReference type="EMBL" id="CP015614">
    <property type="protein sequence ID" value="ANF54368.1"/>
    <property type="molecule type" value="Genomic_DNA"/>
</dbReference>
<evidence type="ECO:0000256" key="1">
    <source>
        <dbReference type="ARBA" id="ARBA00004167"/>
    </source>
</evidence>
<keyword evidence="2 6" id="KW-0812">Transmembrane</keyword>
<organism evidence="8 9">
    <name type="scientific">Brevundimonas naejangsanensis</name>
    <dbReference type="NCBI Taxonomy" id="588932"/>
    <lineage>
        <taxon>Bacteria</taxon>
        <taxon>Pseudomonadati</taxon>
        <taxon>Pseudomonadota</taxon>
        <taxon>Alphaproteobacteria</taxon>
        <taxon>Caulobacterales</taxon>
        <taxon>Caulobacteraceae</taxon>
        <taxon>Brevundimonas</taxon>
    </lineage>
</organism>
<dbReference type="RefSeq" id="WP_025976820.1">
    <property type="nucleotide sequence ID" value="NZ_CP015614.1"/>
</dbReference>
<feature type="domain" description="Translocation and assembly module TamB C-terminal" evidence="7">
    <location>
        <begin position="1053"/>
        <end position="1393"/>
    </location>
</feature>
<feature type="compositionally biased region" description="Basic and acidic residues" evidence="5">
    <location>
        <begin position="1390"/>
        <end position="1406"/>
    </location>
</feature>
<evidence type="ECO:0000313" key="8">
    <source>
        <dbReference type="EMBL" id="ANF54368.1"/>
    </source>
</evidence>
<sequence length="1412" mass="148412">MTDTPPPHETGADVADTPAEKAKRKRTRLQLAAFIAGIVSAGVLALVIVALVGGRMYLVSDPGRELITSFVAGKKISRYGRINVEGLQGDLFNDFRLRRITVTDEKGVWLEATDVRVDWSYWPLLARRFHATEISAGQIRLLRRPELEAPTEPGGPQAISIDIDRFSANVELMEDFSKEYGRWTLSGDAAIPRKGVKTANVNAYSLNRKGDYLRLAAAFGDKPEDLRVNLRANEAQGGPIAGSLGYSPDQPFSAVAVVNGEVIDVTVQTGQFRPLLVKGTYGDNGAKVSGYADFSGSDLLQPFVERIGRTARFGFAMTPDAEREGYQGVAWRLYADNIESSARGLIRTTDNTAPEGINLEVTTPSLSRLVGSPVAGPAAYNGVFKGDAQAWSLQGSASLLNADIASYRATRISGPVNIAANKGRIDVTTDVRAVGGSSAGIIGALLGSTPRIQMEGARMADGAMLLKKVDARGQGLTLTGSGGRSLNGGLNFTGRAELTDLSRIRNGARGAFGGPIRASSARPGAPWVLSFDGRGSRMAIGMEELDRLLGAQPRLQLAGSLNDGVVSINTGELTGAAGRAGAKGRIEGSKLRLALDWDARGPFGVGPVAIDGTMWGDGALTGTLAQPRADLRAAFDKVAAGGLILTNADLILSFRKGADASDGRILLTSGSNYGPARASGNFYLGGARLRLSDVDVNAGGVTAQGDVALSNNFPSSADLTFTARQGAFLASGEANGRVRLTEGAGDQTAVLDVTGRNVRLTGQDWTLRNLSLKGQGTLDRLPFTVAADVGGANPVQFNGAGEYSRQGPAQSLTLRGGGRVRDIAFTTRAPAVFAINGDGRVARLDLGVGGGVLTGELKQDKQGAAIQADMTNVEMGSLLPDLRGQVTGRISMQGQGDALRGSANVDLKQLRSIDAPRGLAVDGTLNADLTGDVLRLRAQAHDGTAVQATADVSLPVETSAAPLRLAIARTRDMSGQVAIRGQIQPIWDLFLGGAQSLSGQVNGQATLAGTLNAPRLNGRLDMTQGAFRDSASGLRLENVTLASRFNDSQAVIERFQATDGLKGEVSGNGDLGLRQGSPSTLRLELTRFRIIDNDIAQARANGRLTAVRGADGNIQLTGDLNIDEAEISPNLPGSNGIVKMDVVEINRPGGDPVEAEEKARGGPRIGLNLNLTGREIHVRGRGLNVELSANARVRGTIADPQLSGTANVVRGDYEFAGKRFVFDDRGSVTLSTDLARIRLNLEAVREDPALTAVIKVTGTAAEPKIQLTSTPALPQDEILSQVLFGRSAAQLSPFEAAQLASAVASLAGGGGFDVIGNLRELAGLDRLSFSGEASSLTVAGGRYITDDVYLEVIGGGERGAAVSVEWQVRRNLAVASKFGGEGDTSLSVRWRREGPRPGGERRDRRPNASARR</sequence>
<dbReference type="eggNOG" id="COG2911">
    <property type="taxonomic scope" value="Bacteria"/>
</dbReference>
<proteinExistence type="predicted"/>
<keyword evidence="3 6" id="KW-1133">Transmembrane helix</keyword>
<dbReference type="GO" id="GO:0009306">
    <property type="term" value="P:protein secretion"/>
    <property type="evidence" value="ECO:0007669"/>
    <property type="project" value="InterPro"/>
</dbReference>
<dbReference type="STRING" id="588932.DA69_06210"/>
<keyword evidence="4 6" id="KW-0472">Membrane</keyword>
<evidence type="ECO:0000256" key="2">
    <source>
        <dbReference type="ARBA" id="ARBA00022692"/>
    </source>
</evidence>
<accession>A0A172Y591</accession>
<dbReference type="KEGG" id="bne:DA69_06210"/>
<feature type="domain" description="Translocation and assembly module TamB C-terminal" evidence="7">
    <location>
        <begin position="880"/>
        <end position="1027"/>
    </location>
</feature>
<dbReference type="GO" id="GO:0005886">
    <property type="term" value="C:plasma membrane"/>
    <property type="evidence" value="ECO:0007669"/>
    <property type="project" value="InterPro"/>
</dbReference>
<keyword evidence="9" id="KW-1185">Reference proteome</keyword>
<dbReference type="InterPro" id="IPR007452">
    <property type="entry name" value="TamB_C"/>
</dbReference>
<dbReference type="PANTHER" id="PTHR36985:SF1">
    <property type="entry name" value="TRANSLOCATION AND ASSEMBLY MODULE SUBUNIT TAMB"/>
    <property type="match status" value="1"/>
</dbReference>
<dbReference type="OrthoDB" id="7784409at2"/>
<evidence type="ECO:0000256" key="3">
    <source>
        <dbReference type="ARBA" id="ARBA00022989"/>
    </source>
</evidence>
<dbReference type="Proteomes" id="UP000077603">
    <property type="component" value="Chromosome"/>
</dbReference>
<evidence type="ECO:0000259" key="7">
    <source>
        <dbReference type="Pfam" id="PF04357"/>
    </source>
</evidence>
<protein>
    <recommendedName>
        <fullName evidence="7">Translocation and assembly module TamB C-terminal domain-containing protein</fullName>
    </recommendedName>
</protein>
<feature type="transmembrane region" description="Helical" evidence="6">
    <location>
        <begin position="31"/>
        <end position="58"/>
    </location>
</feature>
<reference evidence="8 9" key="1">
    <citation type="journal article" date="2014" name="Genome Announc.">
        <title>Genome Sequence of a Promising Hydrogen-Producing Facultative Anaerobic Bacterium, Brevundimonas naejangsanensis Strain B1.</title>
        <authorList>
            <person name="Su H."/>
            <person name="Zhang T."/>
            <person name="Bao M."/>
            <person name="Jiang Y."/>
            <person name="Wang Y."/>
            <person name="Tan T."/>
        </authorList>
    </citation>
    <scope>NUCLEOTIDE SEQUENCE [LARGE SCALE GENOMIC DNA]</scope>
    <source>
        <strain evidence="8 9">B1</strain>
    </source>
</reference>
<comment type="subcellular location">
    <subcellularLocation>
        <location evidence="1">Membrane</location>
        <topology evidence="1">Single-pass membrane protein</topology>
    </subcellularLocation>
</comment>
<gene>
    <name evidence="8" type="ORF">DA69_06210</name>
</gene>
<feature type="region of interest" description="Disordered" evidence="5">
    <location>
        <begin position="1"/>
        <end position="20"/>
    </location>
</feature>
<feature type="region of interest" description="Disordered" evidence="5">
    <location>
        <begin position="1379"/>
        <end position="1412"/>
    </location>
</feature>
<evidence type="ECO:0000256" key="4">
    <source>
        <dbReference type="ARBA" id="ARBA00023136"/>
    </source>
</evidence>